<dbReference type="Gene3D" id="3.40.50.300">
    <property type="entry name" value="P-loop containing nucleotide triphosphate hydrolases"/>
    <property type="match status" value="1"/>
</dbReference>
<sequence>MSISNQNGEIILSDPLGSPKMPELDNIKPHPVTGRLIDSYPITRTKPMRVLCLGQSRTGAATLFTALKQLGYAPYHISVAMGSPKTNFRLWCEALDAKFHGRGKPWGRSEFDKILGSYDTVLDIPAICFVEELVAAYPEAKVIVMQHDVDSWLRNMDMTGGRVLRWPLWDTLASWDSTHAGPFWEFSKKAIPASFHTMTDFSAKSPARQAFHDHYELVRRIVPLEKTLEYRVEEGWGPLCKFLNKGVPDQKFPKVDDSKKFVLAHKMMWWMAFAKVVGKGSLMSAVVGVFTSMIAVWRLRYAVNVIAMLRPLAGFS</sequence>
<evidence type="ECO:0008006" key="4">
    <source>
        <dbReference type="Google" id="ProtNLM"/>
    </source>
</evidence>
<keyword evidence="3" id="KW-1185">Reference proteome</keyword>
<keyword evidence="1" id="KW-0812">Transmembrane</keyword>
<organism evidence="2 3">
    <name type="scientific">Fusarium langsethiae</name>
    <dbReference type="NCBI Taxonomy" id="179993"/>
    <lineage>
        <taxon>Eukaryota</taxon>
        <taxon>Fungi</taxon>
        <taxon>Dikarya</taxon>
        <taxon>Ascomycota</taxon>
        <taxon>Pezizomycotina</taxon>
        <taxon>Sordariomycetes</taxon>
        <taxon>Hypocreomycetidae</taxon>
        <taxon>Hypocreales</taxon>
        <taxon>Nectriaceae</taxon>
        <taxon>Fusarium</taxon>
    </lineage>
</organism>
<evidence type="ECO:0000313" key="2">
    <source>
        <dbReference type="EMBL" id="KPA41664.1"/>
    </source>
</evidence>
<protein>
    <recommendedName>
        <fullName evidence="4">P-loop containing nucleoside triphosphate hydrolase protein</fullName>
    </recommendedName>
</protein>
<dbReference type="PANTHER" id="PTHR36978:SF4">
    <property type="entry name" value="P-LOOP CONTAINING NUCLEOSIDE TRIPHOSPHATE HYDROLASE PROTEIN"/>
    <property type="match status" value="1"/>
</dbReference>
<evidence type="ECO:0000313" key="3">
    <source>
        <dbReference type="Proteomes" id="UP000037904"/>
    </source>
</evidence>
<dbReference type="OrthoDB" id="408152at2759"/>
<dbReference type="Proteomes" id="UP000037904">
    <property type="component" value="Unassembled WGS sequence"/>
</dbReference>
<dbReference type="InterPro" id="IPR040632">
    <property type="entry name" value="Sulfotransfer_4"/>
</dbReference>
<dbReference type="Pfam" id="PF17784">
    <property type="entry name" value="Sulfotransfer_4"/>
    <property type="match status" value="1"/>
</dbReference>
<name>A0A0N0DEV3_FUSLA</name>
<gene>
    <name evidence="2" type="ORF">FLAG1_05490</name>
</gene>
<dbReference type="InterPro" id="IPR027417">
    <property type="entry name" value="P-loop_NTPase"/>
</dbReference>
<proteinExistence type="predicted"/>
<reference evidence="2 3" key="1">
    <citation type="submission" date="2015-04" db="EMBL/GenBank/DDBJ databases">
        <title>The draft genome sequence of Fusarium langsethiae, a T-2/HT-2 mycotoxin producer.</title>
        <authorList>
            <person name="Lysoe E."/>
            <person name="Divon H.H."/>
            <person name="Terzi V."/>
            <person name="Orru L."/>
            <person name="Lamontanara A."/>
            <person name="Kolseth A.-K."/>
            <person name="Frandsen R.J."/>
            <person name="Nielsen K."/>
            <person name="Thrane U."/>
        </authorList>
    </citation>
    <scope>NUCLEOTIDE SEQUENCE [LARGE SCALE GENOMIC DNA]</scope>
    <source>
        <strain evidence="2 3">Fl201059</strain>
    </source>
</reference>
<feature type="transmembrane region" description="Helical" evidence="1">
    <location>
        <begin position="276"/>
        <end position="299"/>
    </location>
</feature>
<evidence type="ECO:0000256" key="1">
    <source>
        <dbReference type="SAM" id="Phobius"/>
    </source>
</evidence>
<accession>A0A0N0DEV3</accession>
<dbReference type="AlphaFoldDB" id="A0A0N0DEV3"/>
<comment type="caution">
    <text evidence="2">The sequence shown here is derived from an EMBL/GenBank/DDBJ whole genome shotgun (WGS) entry which is preliminary data.</text>
</comment>
<keyword evidence="1" id="KW-1133">Transmembrane helix</keyword>
<keyword evidence="1" id="KW-0472">Membrane</keyword>
<dbReference type="EMBL" id="JXCE01000090">
    <property type="protein sequence ID" value="KPA41664.1"/>
    <property type="molecule type" value="Genomic_DNA"/>
</dbReference>
<dbReference type="SUPFAM" id="SSF52540">
    <property type="entry name" value="P-loop containing nucleoside triphosphate hydrolases"/>
    <property type="match status" value="1"/>
</dbReference>
<dbReference type="PANTHER" id="PTHR36978">
    <property type="entry name" value="P-LOOP CONTAINING NUCLEOTIDE TRIPHOSPHATE HYDROLASE"/>
    <property type="match status" value="1"/>
</dbReference>